<protein>
    <recommendedName>
        <fullName evidence="4">Transmembrane family 220, helix</fullName>
    </recommendedName>
</protein>
<proteinExistence type="predicted"/>
<evidence type="ECO:0000256" key="1">
    <source>
        <dbReference type="SAM" id="Phobius"/>
    </source>
</evidence>
<dbReference type="Pfam" id="PF15071">
    <property type="entry name" value="TMEM220"/>
    <property type="match status" value="1"/>
</dbReference>
<comment type="caution">
    <text evidence="2">The sequence shown here is derived from an EMBL/GenBank/DDBJ whole genome shotgun (WGS) entry which is preliminary data.</text>
</comment>
<keyword evidence="1" id="KW-1133">Transmembrane helix</keyword>
<reference evidence="3" key="1">
    <citation type="journal article" date="2019" name="Int. J. Syst. Evol. Microbiol.">
        <title>The Global Catalogue of Microorganisms (GCM) 10K type strain sequencing project: providing services to taxonomists for standard genome sequencing and annotation.</title>
        <authorList>
            <consortium name="The Broad Institute Genomics Platform"/>
            <consortium name="The Broad Institute Genome Sequencing Center for Infectious Disease"/>
            <person name="Wu L."/>
            <person name="Ma J."/>
        </authorList>
    </citation>
    <scope>NUCLEOTIDE SEQUENCE [LARGE SCALE GENOMIC DNA]</scope>
    <source>
        <strain evidence="3">JCM 17923</strain>
    </source>
</reference>
<feature type="transmembrane region" description="Helical" evidence="1">
    <location>
        <begin position="7"/>
        <end position="23"/>
    </location>
</feature>
<organism evidence="2 3">
    <name type="scientific">Hymenobacter saemangeumensis</name>
    <dbReference type="NCBI Taxonomy" id="1084522"/>
    <lineage>
        <taxon>Bacteria</taxon>
        <taxon>Pseudomonadati</taxon>
        <taxon>Bacteroidota</taxon>
        <taxon>Cytophagia</taxon>
        <taxon>Cytophagales</taxon>
        <taxon>Hymenobacteraceae</taxon>
        <taxon>Hymenobacter</taxon>
    </lineage>
</organism>
<dbReference type="RefSeq" id="WP_345233269.1">
    <property type="nucleotide sequence ID" value="NZ_BAABGZ010000008.1"/>
</dbReference>
<gene>
    <name evidence="2" type="ORF">GCM10023185_03630</name>
</gene>
<evidence type="ECO:0000313" key="2">
    <source>
        <dbReference type="EMBL" id="GAA4348065.1"/>
    </source>
</evidence>
<evidence type="ECO:0000313" key="3">
    <source>
        <dbReference type="Proteomes" id="UP001501153"/>
    </source>
</evidence>
<dbReference type="Proteomes" id="UP001501153">
    <property type="component" value="Unassembled WGS sequence"/>
</dbReference>
<accession>A0ABP8HZF2</accession>
<keyword evidence="1" id="KW-0812">Transmembrane</keyword>
<feature type="transmembrane region" description="Helical" evidence="1">
    <location>
        <begin position="91"/>
        <end position="110"/>
    </location>
</feature>
<feature type="transmembrane region" description="Helical" evidence="1">
    <location>
        <begin position="29"/>
        <end position="47"/>
    </location>
</feature>
<name>A0ABP8HZF2_9BACT</name>
<dbReference type="InterPro" id="IPR029377">
    <property type="entry name" value="TMEM220"/>
</dbReference>
<dbReference type="EMBL" id="BAABGZ010000008">
    <property type="protein sequence ID" value="GAA4348065.1"/>
    <property type="molecule type" value="Genomic_DNA"/>
</dbReference>
<keyword evidence="3" id="KW-1185">Reference proteome</keyword>
<sequence length="127" mass="14057">MRRHRYLFGGLSLMYLAFAYLQLNDPDPALWVTLYLVPAAVMAWAATAREMPRWLPAGLALAYVALALWWWPARFDGLTGPMNPGTTVEEGRESLGLLIAALGLGAAAWLRSYRRAAIPAPAWTGKR</sequence>
<keyword evidence="1" id="KW-0472">Membrane</keyword>
<evidence type="ECO:0008006" key="4">
    <source>
        <dbReference type="Google" id="ProtNLM"/>
    </source>
</evidence>
<feature type="transmembrane region" description="Helical" evidence="1">
    <location>
        <begin position="54"/>
        <end position="71"/>
    </location>
</feature>